<dbReference type="InterPro" id="IPR003582">
    <property type="entry name" value="ShKT_dom"/>
</dbReference>
<dbReference type="Proteomes" id="UP000025227">
    <property type="component" value="Unplaced"/>
</dbReference>
<comment type="caution">
    <text evidence="1">Lacks conserved residue(s) required for the propagation of feature annotation.</text>
</comment>
<dbReference type="OrthoDB" id="10294354at2759"/>
<protein>
    <submittedName>
        <fullName evidence="5">ShKT domain-containing protein</fullName>
    </submittedName>
</protein>
<evidence type="ECO:0000259" key="3">
    <source>
        <dbReference type="PROSITE" id="PS51670"/>
    </source>
</evidence>
<proteinExistence type="predicted"/>
<keyword evidence="2" id="KW-0732">Signal</keyword>
<dbReference type="Gene3D" id="1.10.10.1940">
    <property type="match status" value="1"/>
</dbReference>
<organism evidence="4 5">
    <name type="scientific">Haemonchus contortus</name>
    <name type="common">Barber pole worm</name>
    <dbReference type="NCBI Taxonomy" id="6289"/>
    <lineage>
        <taxon>Eukaryota</taxon>
        <taxon>Metazoa</taxon>
        <taxon>Ecdysozoa</taxon>
        <taxon>Nematoda</taxon>
        <taxon>Chromadorea</taxon>
        <taxon>Rhabditida</taxon>
        <taxon>Rhabditina</taxon>
        <taxon>Rhabditomorpha</taxon>
        <taxon>Strongyloidea</taxon>
        <taxon>Trichostrongylidae</taxon>
        <taxon>Haemonchus</taxon>
    </lineage>
</organism>
<keyword evidence="4" id="KW-1185">Reference proteome</keyword>
<dbReference type="AlphaFoldDB" id="A0A7I4Y8P7"/>
<feature type="signal peptide" evidence="2">
    <location>
        <begin position="1"/>
        <end position="22"/>
    </location>
</feature>
<sequence>MWFYYFICLSVVLSFHDGVVDAGLPLFGRKTEPAKKCEDSKTFDCGSLTPSLCTSGISADSMMRTCPKTCKVCKELGLVE</sequence>
<evidence type="ECO:0000256" key="2">
    <source>
        <dbReference type="SAM" id="SignalP"/>
    </source>
</evidence>
<feature type="chain" id="PRO_5035431312" evidence="2">
    <location>
        <begin position="23"/>
        <end position="80"/>
    </location>
</feature>
<name>A0A7I4Y8P7_HAECO</name>
<dbReference type="WBParaSite" id="HCON_00058920-00001">
    <property type="protein sequence ID" value="HCON_00058920-00001"/>
    <property type="gene ID" value="HCON_00058920"/>
</dbReference>
<dbReference type="PROSITE" id="PS51670">
    <property type="entry name" value="SHKT"/>
    <property type="match status" value="1"/>
</dbReference>
<evidence type="ECO:0000313" key="5">
    <source>
        <dbReference type="WBParaSite" id="HCON_00058920-00001"/>
    </source>
</evidence>
<reference evidence="5" key="1">
    <citation type="submission" date="2020-12" db="UniProtKB">
        <authorList>
            <consortium name="WormBaseParasite"/>
        </authorList>
    </citation>
    <scope>IDENTIFICATION</scope>
    <source>
        <strain evidence="5">MHco3</strain>
    </source>
</reference>
<evidence type="ECO:0000313" key="4">
    <source>
        <dbReference type="Proteomes" id="UP000025227"/>
    </source>
</evidence>
<accession>A0A7I4Y8P7</accession>
<evidence type="ECO:0000256" key="1">
    <source>
        <dbReference type="PROSITE-ProRule" id="PRU01005"/>
    </source>
</evidence>
<dbReference type="SMART" id="SM00254">
    <property type="entry name" value="ShKT"/>
    <property type="match status" value="1"/>
</dbReference>
<feature type="domain" description="ShKT" evidence="3">
    <location>
        <begin position="37"/>
        <end position="73"/>
    </location>
</feature>